<dbReference type="InterPro" id="IPR001114">
    <property type="entry name" value="Adenylosuccinate_synthetase"/>
</dbReference>
<dbReference type="InterPro" id="IPR027417">
    <property type="entry name" value="P-loop_NTPase"/>
</dbReference>
<dbReference type="InterPro" id="IPR042111">
    <property type="entry name" value="Adenylosuccinate_synth_dom3"/>
</dbReference>
<dbReference type="AlphaFoldDB" id="D1CB19"/>
<name>D1CB19_THET1</name>
<feature type="binding site" description="in other chain" evidence="8">
    <location>
        <begin position="13"/>
        <end position="16"/>
    </location>
    <ligand>
        <name>IMP</name>
        <dbReference type="ChEBI" id="CHEBI:58053"/>
        <note>ligand shared between dimeric partners</note>
    </ligand>
</feature>
<dbReference type="HOGENOM" id="CLU_029848_0_0_0"/>
<organism evidence="10 11">
    <name type="scientific">Thermobaculum terrenum (strain ATCC BAA-798 / CCMEE 7001 / YNP1)</name>
    <dbReference type="NCBI Taxonomy" id="525904"/>
    <lineage>
        <taxon>Bacteria</taxon>
        <taxon>Bacillati</taxon>
        <taxon>Chloroflexota</taxon>
        <taxon>Chloroflexia</taxon>
        <taxon>Candidatus Thermobaculales</taxon>
        <taxon>Candidatus Thermobaculaceae</taxon>
        <taxon>Thermobaculum</taxon>
    </lineage>
</organism>
<evidence type="ECO:0000256" key="8">
    <source>
        <dbReference type="HAMAP-Rule" id="MF_00011"/>
    </source>
</evidence>
<protein>
    <recommendedName>
        <fullName evidence="8">Adenylosuccinate synthetase</fullName>
        <shortName evidence="8">AMPSase</shortName>
        <shortName evidence="8">AdSS</shortName>
        <ecNumber evidence="8">6.3.4.4</ecNumber>
    </recommendedName>
    <alternativeName>
        <fullName evidence="8">IMP--aspartate ligase</fullName>
    </alternativeName>
</protein>
<keyword evidence="5 8" id="KW-0658">Purine biosynthesis</keyword>
<dbReference type="PROSITE" id="PS00513">
    <property type="entry name" value="ADENYLOSUCCIN_SYN_2"/>
    <property type="match status" value="1"/>
</dbReference>
<evidence type="ECO:0000256" key="1">
    <source>
        <dbReference type="ARBA" id="ARBA00011738"/>
    </source>
</evidence>
<comment type="similarity">
    <text evidence="8">Belongs to the adenylosuccinate synthetase family.</text>
</comment>
<feature type="binding site" evidence="8">
    <location>
        <position position="304"/>
    </location>
    <ligand>
        <name>GTP</name>
        <dbReference type="ChEBI" id="CHEBI:37565"/>
    </ligand>
</feature>
<reference evidence="11" key="1">
    <citation type="journal article" date="2010" name="Stand. Genomic Sci.">
        <title>Complete genome sequence of 'Thermobaculum terrenum' type strain (YNP1).</title>
        <authorList>
            <person name="Kiss H."/>
            <person name="Cleland D."/>
            <person name="Lapidus A."/>
            <person name="Lucas S."/>
            <person name="Glavina Del Rio T."/>
            <person name="Nolan M."/>
            <person name="Tice H."/>
            <person name="Han C."/>
            <person name="Goodwin L."/>
            <person name="Pitluck S."/>
            <person name="Liolios K."/>
            <person name="Ivanova N."/>
            <person name="Mavromatis K."/>
            <person name="Ovchinnikova G."/>
            <person name="Pati A."/>
            <person name="Chen A."/>
            <person name="Palaniappan K."/>
            <person name="Land M."/>
            <person name="Hauser L."/>
            <person name="Chang Y."/>
            <person name="Jeffries C."/>
            <person name="Lu M."/>
            <person name="Brettin T."/>
            <person name="Detter J."/>
            <person name="Goker M."/>
            <person name="Tindall B."/>
            <person name="Beck B."/>
            <person name="McDermott T."/>
            <person name="Woyke T."/>
            <person name="Bristow J."/>
            <person name="Eisen J."/>
            <person name="Markowitz V."/>
            <person name="Hugenholtz P."/>
            <person name="Kyrpides N."/>
            <person name="Klenk H."/>
            <person name="Cheng J."/>
        </authorList>
    </citation>
    <scope>NUCLEOTIDE SEQUENCE [LARGE SCALE GENOMIC DNA]</scope>
    <source>
        <strain evidence="11">ATCC BAA-798 / YNP1</strain>
    </source>
</reference>
<evidence type="ECO:0000256" key="5">
    <source>
        <dbReference type="ARBA" id="ARBA00022755"/>
    </source>
</evidence>
<feature type="active site" description="Proton acceptor" evidence="8">
    <location>
        <position position="13"/>
    </location>
</feature>
<proteinExistence type="inferred from homology"/>
<dbReference type="Gene3D" id="1.10.300.10">
    <property type="entry name" value="Adenylosuccinate Synthetase, subunit A, domain 2"/>
    <property type="match status" value="1"/>
</dbReference>
<dbReference type="InterPro" id="IPR033128">
    <property type="entry name" value="Adenylosuccin_syn_Lys_AS"/>
</dbReference>
<feature type="binding site" evidence="8">
    <location>
        <position position="142"/>
    </location>
    <ligand>
        <name>IMP</name>
        <dbReference type="ChEBI" id="CHEBI:58053"/>
        <note>ligand shared between dimeric partners</note>
    </ligand>
</feature>
<dbReference type="GO" id="GO:0044208">
    <property type="term" value="P:'de novo' AMP biosynthetic process"/>
    <property type="evidence" value="ECO:0007669"/>
    <property type="project" value="UniProtKB-UniRule"/>
</dbReference>
<dbReference type="SMART" id="SM00788">
    <property type="entry name" value="Adenylsucc_synt"/>
    <property type="match status" value="1"/>
</dbReference>
<dbReference type="Pfam" id="PF00709">
    <property type="entry name" value="Adenylsucc_synt"/>
    <property type="match status" value="1"/>
</dbReference>
<dbReference type="PANTHER" id="PTHR11846:SF0">
    <property type="entry name" value="ADENYLOSUCCINATE SYNTHETASE"/>
    <property type="match status" value="1"/>
</dbReference>
<evidence type="ECO:0000256" key="6">
    <source>
        <dbReference type="ARBA" id="ARBA00022842"/>
    </source>
</evidence>
<dbReference type="OrthoDB" id="9807553at2"/>
<evidence type="ECO:0000256" key="9">
    <source>
        <dbReference type="PROSITE-ProRule" id="PRU10134"/>
    </source>
</evidence>
<dbReference type="GO" id="GO:0005525">
    <property type="term" value="F:GTP binding"/>
    <property type="evidence" value="ECO:0007669"/>
    <property type="project" value="UniProtKB-UniRule"/>
</dbReference>
<comment type="catalytic activity">
    <reaction evidence="8">
        <text>IMP + L-aspartate + GTP = N(6)-(1,2-dicarboxyethyl)-AMP + GDP + phosphate + 2 H(+)</text>
        <dbReference type="Rhea" id="RHEA:15753"/>
        <dbReference type="ChEBI" id="CHEBI:15378"/>
        <dbReference type="ChEBI" id="CHEBI:29991"/>
        <dbReference type="ChEBI" id="CHEBI:37565"/>
        <dbReference type="ChEBI" id="CHEBI:43474"/>
        <dbReference type="ChEBI" id="CHEBI:57567"/>
        <dbReference type="ChEBI" id="CHEBI:58053"/>
        <dbReference type="ChEBI" id="CHEBI:58189"/>
        <dbReference type="EC" id="6.3.4.4"/>
    </reaction>
</comment>
<dbReference type="Gene3D" id="3.40.440.10">
    <property type="entry name" value="Adenylosuccinate Synthetase, subunit A, domain 1"/>
    <property type="match status" value="1"/>
</dbReference>
<comment type="subcellular location">
    <subcellularLocation>
        <location evidence="8">Cytoplasm</location>
    </subcellularLocation>
</comment>
<dbReference type="Proteomes" id="UP000000323">
    <property type="component" value="Chromosome 1"/>
</dbReference>
<comment type="subunit">
    <text evidence="1 8">Homodimer.</text>
</comment>
<dbReference type="HAMAP" id="MF_00011">
    <property type="entry name" value="Adenylosucc_synth"/>
    <property type="match status" value="1"/>
</dbReference>
<comment type="pathway">
    <text evidence="8">Purine metabolism; AMP biosynthesis via de novo pathway; AMP from IMP: step 1/2.</text>
</comment>
<feature type="binding site" description="in other chain" evidence="8">
    <location>
        <position position="302"/>
    </location>
    <ligand>
        <name>IMP</name>
        <dbReference type="ChEBI" id="CHEBI:58053"/>
        <note>ligand shared between dimeric partners</note>
    </ligand>
</feature>
<feature type="binding site" description="in other chain" evidence="8">
    <location>
        <position position="223"/>
    </location>
    <ligand>
        <name>IMP</name>
        <dbReference type="ChEBI" id="CHEBI:58053"/>
        <note>ligand shared between dimeric partners</note>
    </ligand>
</feature>
<dbReference type="EC" id="6.3.4.4" evidence="8"/>
<feature type="binding site" description="in other chain" evidence="8">
    <location>
        <begin position="38"/>
        <end position="41"/>
    </location>
    <ligand>
        <name>IMP</name>
        <dbReference type="ChEBI" id="CHEBI:58053"/>
        <note>ligand shared between dimeric partners</note>
    </ligand>
</feature>
<feature type="binding site" evidence="8">
    <location>
        <begin position="298"/>
        <end position="304"/>
    </location>
    <ligand>
        <name>substrate</name>
    </ligand>
</feature>
<dbReference type="CDD" id="cd03108">
    <property type="entry name" value="AdSS"/>
    <property type="match status" value="1"/>
</dbReference>
<dbReference type="GO" id="GO:0046040">
    <property type="term" value="P:IMP metabolic process"/>
    <property type="evidence" value="ECO:0007669"/>
    <property type="project" value="TreeGrafter"/>
</dbReference>
<dbReference type="InterPro" id="IPR042109">
    <property type="entry name" value="Adenylosuccinate_synth_dom1"/>
</dbReference>
<dbReference type="NCBIfam" id="TIGR00184">
    <property type="entry name" value="purA"/>
    <property type="match status" value="1"/>
</dbReference>
<evidence type="ECO:0000256" key="2">
    <source>
        <dbReference type="ARBA" id="ARBA00022598"/>
    </source>
</evidence>
<accession>D1CB19</accession>
<evidence type="ECO:0000256" key="7">
    <source>
        <dbReference type="ARBA" id="ARBA00023134"/>
    </source>
</evidence>
<dbReference type="RefSeq" id="WP_012875019.1">
    <property type="nucleotide sequence ID" value="NC_013525.1"/>
</dbReference>
<feature type="binding site" evidence="8">
    <location>
        <position position="40"/>
    </location>
    <ligand>
        <name>Mg(2+)</name>
        <dbReference type="ChEBI" id="CHEBI:18420"/>
    </ligand>
</feature>
<dbReference type="InterPro" id="IPR042110">
    <property type="entry name" value="Adenylosuccinate_synth_dom2"/>
</dbReference>
<keyword evidence="2 8" id="KW-0436">Ligase</keyword>
<evidence type="ECO:0000256" key="4">
    <source>
        <dbReference type="ARBA" id="ARBA00022741"/>
    </source>
</evidence>
<keyword evidence="11" id="KW-1185">Reference proteome</keyword>
<dbReference type="GO" id="GO:0000287">
    <property type="term" value="F:magnesium ion binding"/>
    <property type="evidence" value="ECO:0007669"/>
    <property type="project" value="UniProtKB-UniRule"/>
</dbReference>
<feature type="binding site" evidence="8">
    <location>
        <begin position="40"/>
        <end position="42"/>
    </location>
    <ligand>
        <name>GTP</name>
        <dbReference type="ChEBI" id="CHEBI:37565"/>
    </ligand>
</feature>
<dbReference type="FunFam" id="3.90.170.10:FF:000001">
    <property type="entry name" value="Adenylosuccinate synthetase"/>
    <property type="match status" value="1"/>
</dbReference>
<evidence type="ECO:0000256" key="3">
    <source>
        <dbReference type="ARBA" id="ARBA00022723"/>
    </source>
</evidence>
<keyword evidence="8" id="KW-0963">Cytoplasm</keyword>
<dbReference type="GO" id="GO:0005737">
    <property type="term" value="C:cytoplasm"/>
    <property type="evidence" value="ECO:0007669"/>
    <property type="project" value="UniProtKB-SubCell"/>
</dbReference>
<keyword evidence="3 8" id="KW-0479">Metal-binding</keyword>
<comment type="cofactor">
    <cofactor evidence="8">
        <name>Mg(2+)</name>
        <dbReference type="ChEBI" id="CHEBI:18420"/>
    </cofactor>
    <text evidence="8">Binds 1 Mg(2+) ion per subunit.</text>
</comment>
<keyword evidence="6 8" id="KW-0460">Magnesium</keyword>
<dbReference type="NCBIfam" id="NF002223">
    <property type="entry name" value="PRK01117.1"/>
    <property type="match status" value="1"/>
</dbReference>
<dbReference type="EMBL" id="CP001825">
    <property type="protein sequence ID" value="ACZ41984.1"/>
    <property type="molecule type" value="Genomic_DNA"/>
</dbReference>
<dbReference type="STRING" id="525904.Tter_1068"/>
<dbReference type="GO" id="GO:0004019">
    <property type="term" value="F:adenylosuccinate synthase activity"/>
    <property type="evidence" value="ECO:0007669"/>
    <property type="project" value="UniProtKB-UniRule"/>
</dbReference>
<gene>
    <name evidence="8" type="primary">purA</name>
    <name evidence="10" type="ordered locus">Tter_1068</name>
</gene>
<sequence>MPAVVVVGGHWGDEGKGKIIDLLAGRFTYNVRYSGGANAGHTVVNHLGKFALHQIPSGVFHSGVKAMIGAGVVLNPATLIEEIDSIKSRGINLSNLHVSERAHLVMPYHLAIDKARDNCRGDRRIGTTGKGIGPAYTDKAARDGIRAGDMLDKDYFLSQVRANALIANQYLECVLNSPAIDVEELVFQASEWCAALSPLICDTEDLIRLALRRGEWVVLEGAQGTLLDLDCGSYPYVTSSLTTSGGACAYLGIPPKDISHVVVVMHAYMTRVGEGPFPTELNDDYGDYIRERGHEFGTTTGRPRRCGWFDAIASKYAAEINGATTIAITKLDVLDGLDKVRICVGYEYRGERISHFPARSQVLAECVPVYEELDGWETSTSEAKSWEELPEKAQDYVRRIEELLEVPVSIISVGPARNQTIVVKDPLD</sequence>
<dbReference type="FunFam" id="1.10.300.10:FF:000001">
    <property type="entry name" value="Adenylosuccinate synthetase"/>
    <property type="match status" value="1"/>
</dbReference>
<keyword evidence="4 8" id="KW-0547">Nucleotide-binding</keyword>
<dbReference type="Gene3D" id="3.90.170.10">
    <property type="entry name" value="Adenylosuccinate Synthetase, subunit A, domain 3"/>
    <property type="match status" value="1"/>
</dbReference>
<dbReference type="eggNOG" id="COG0104">
    <property type="taxonomic scope" value="Bacteria"/>
</dbReference>
<feature type="binding site" evidence="8">
    <location>
        <begin position="12"/>
        <end position="18"/>
    </location>
    <ligand>
        <name>GTP</name>
        <dbReference type="ChEBI" id="CHEBI:37565"/>
    </ligand>
</feature>
<dbReference type="UniPathway" id="UPA00075">
    <property type="reaction ID" value="UER00335"/>
</dbReference>
<evidence type="ECO:0000313" key="11">
    <source>
        <dbReference type="Proteomes" id="UP000000323"/>
    </source>
</evidence>
<dbReference type="SUPFAM" id="SSF52540">
    <property type="entry name" value="P-loop containing nucleoside triphosphate hydrolases"/>
    <property type="match status" value="1"/>
</dbReference>
<feature type="binding site" evidence="8">
    <location>
        <begin position="412"/>
        <end position="414"/>
    </location>
    <ligand>
        <name>GTP</name>
        <dbReference type="ChEBI" id="CHEBI:37565"/>
    </ligand>
</feature>
<comment type="function">
    <text evidence="8">Plays an important role in the de novo pathway of purine nucleotide biosynthesis. Catalyzes the first committed step in the biosynthesis of AMP from IMP.</text>
</comment>
<dbReference type="KEGG" id="ttr:Tter_1068"/>
<feature type="binding site" evidence="8">
    <location>
        <position position="13"/>
    </location>
    <ligand>
        <name>Mg(2+)</name>
        <dbReference type="ChEBI" id="CHEBI:18420"/>
    </ligand>
</feature>
<feature type="binding site" description="in other chain" evidence="8">
    <location>
        <position position="238"/>
    </location>
    <ligand>
        <name>IMP</name>
        <dbReference type="ChEBI" id="CHEBI:58053"/>
        <note>ligand shared between dimeric partners</note>
    </ligand>
</feature>
<dbReference type="PANTHER" id="PTHR11846">
    <property type="entry name" value="ADENYLOSUCCINATE SYNTHETASE"/>
    <property type="match status" value="1"/>
</dbReference>
<feature type="binding site" description="in other chain" evidence="8">
    <location>
        <position position="128"/>
    </location>
    <ligand>
        <name>IMP</name>
        <dbReference type="ChEBI" id="CHEBI:58053"/>
        <note>ligand shared between dimeric partners</note>
    </ligand>
</feature>
<feature type="active site" evidence="9">
    <location>
        <position position="139"/>
    </location>
</feature>
<feature type="binding site" evidence="8">
    <location>
        <begin position="330"/>
        <end position="332"/>
    </location>
    <ligand>
        <name>GTP</name>
        <dbReference type="ChEBI" id="CHEBI:37565"/>
    </ligand>
</feature>
<feature type="active site" description="Proton donor" evidence="8">
    <location>
        <position position="41"/>
    </location>
</feature>
<evidence type="ECO:0000313" key="10">
    <source>
        <dbReference type="EMBL" id="ACZ41984.1"/>
    </source>
</evidence>
<keyword evidence="7 8" id="KW-0342">GTP-binding</keyword>